<organism evidence="1">
    <name type="scientific">mine drainage metagenome</name>
    <dbReference type="NCBI Taxonomy" id="410659"/>
    <lineage>
        <taxon>unclassified sequences</taxon>
        <taxon>metagenomes</taxon>
        <taxon>ecological metagenomes</taxon>
    </lineage>
</organism>
<gene>
    <name evidence="1" type="ORF">CARN1_1414</name>
</gene>
<sequence>MRAALASIASAYLRVPPQQPSSARLPGAKASGGPVSYAPDMDVRLVQLLGSFIAARIEYVLARLEFAALHPDFPAPPNIDRLPDASERTLRERWPFAASDLAAARLYLAEHRAPAGESAQQRDARARLERTLRELDGYARAILWVQTVEERESSGGNE</sequence>
<protein>
    <submittedName>
        <fullName evidence="1">Uncharacterized protein</fullName>
    </submittedName>
</protein>
<accession>E6PG10</accession>
<dbReference type="EMBL" id="CABL01000008">
    <property type="protein sequence ID" value="CBH75397.1"/>
    <property type="molecule type" value="Genomic_DNA"/>
</dbReference>
<comment type="caution">
    <text evidence="1">The sequence shown here is derived from an EMBL/GenBank/DDBJ whole genome shotgun (WGS) entry which is preliminary data.</text>
</comment>
<proteinExistence type="predicted"/>
<dbReference type="AlphaFoldDB" id="E6PG10"/>
<evidence type="ECO:0000313" key="1">
    <source>
        <dbReference type="EMBL" id="CBH75397.1"/>
    </source>
</evidence>
<name>E6PG10_9ZZZZ</name>
<reference evidence="1" key="1">
    <citation type="submission" date="2009-10" db="EMBL/GenBank/DDBJ databases">
        <title>Diversity of trophic interactions inside an arsenic-rich microbial ecosystem.</title>
        <authorList>
            <person name="Bertin P.N."/>
            <person name="Heinrich-Salmeron A."/>
            <person name="Pelletier E."/>
            <person name="Goulhen-Chollet F."/>
            <person name="Arsene-Ploetze F."/>
            <person name="Gallien S."/>
            <person name="Calteau A."/>
            <person name="Vallenet D."/>
            <person name="Casiot C."/>
            <person name="Chane-Woon-Ming B."/>
            <person name="Giloteaux L."/>
            <person name="Barakat M."/>
            <person name="Bonnefoy V."/>
            <person name="Bruneel O."/>
            <person name="Chandler M."/>
            <person name="Cleiss J."/>
            <person name="Duran R."/>
            <person name="Elbaz-Poulichet F."/>
            <person name="Fonknechten N."/>
            <person name="Lauga B."/>
            <person name="Mornico D."/>
            <person name="Ortet P."/>
            <person name="Schaeffer C."/>
            <person name="Siguier P."/>
            <person name="Alexander Thil Smith A."/>
            <person name="Van Dorsselaer A."/>
            <person name="Weissenbach J."/>
            <person name="Medigue C."/>
            <person name="Le Paslier D."/>
        </authorList>
    </citation>
    <scope>NUCLEOTIDE SEQUENCE</scope>
</reference>